<name>A0AC35UFJ3_9BILA</name>
<protein>
    <submittedName>
        <fullName evidence="2">Transthyretin-like family protein</fullName>
    </submittedName>
</protein>
<proteinExistence type="predicted"/>
<evidence type="ECO:0000313" key="1">
    <source>
        <dbReference type="Proteomes" id="UP000095286"/>
    </source>
</evidence>
<organism evidence="1 2">
    <name type="scientific">Rhabditophanes sp. KR3021</name>
    <dbReference type="NCBI Taxonomy" id="114890"/>
    <lineage>
        <taxon>Eukaryota</taxon>
        <taxon>Metazoa</taxon>
        <taxon>Ecdysozoa</taxon>
        <taxon>Nematoda</taxon>
        <taxon>Chromadorea</taxon>
        <taxon>Rhabditida</taxon>
        <taxon>Tylenchina</taxon>
        <taxon>Panagrolaimomorpha</taxon>
        <taxon>Strongyloidoidea</taxon>
        <taxon>Alloionematidae</taxon>
        <taxon>Rhabditophanes</taxon>
    </lineage>
</organism>
<evidence type="ECO:0000313" key="2">
    <source>
        <dbReference type="WBParaSite" id="RSKR_0001096250.1"/>
    </source>
</evidence>
<dbReference type="WBParaSite" id="RSKR_0001096250.1">
    <property type="protein sequence ID" value="RSKR_0001096250.1"/>
    <property type="gene ID" value="RSKR_0001096250"/>
</dbReference>
<dbReference type="Proteomes" id="UP000095286">
    <property type="component" value="Unplaced"/>
</dbReference>
<sequence>MRMFMWLSTLFTLSFQYCHREDVNVNTVHVYGRLMCKDEIITDTRLRLYVRDVREGKVMLNYTKVQNKKGVFDIIGRKGESYFVEPFMEIYSYCGFNRKKCVPIASYHFSHKLVDCGRQDLGDIDAFECINSTIC</sequence>
<reference evidence="2" key="1">
    <citation type="submission" date="2016-11" db="UniProtKB">
        <authorList>
            <consortium name="WormBaseParasite"/>
        </authorList>
    </citation>
    <scope>IDENTIFICATION</scope>
    <source>
        <strain evidence="2">KR3021</strain>
    </source>
</reference>
<accession>A0AC35UFJ3</accession>